<dbReference type="InterPro" id="IPR006195">
    <property type="entry name" value="aa-tRNA-synth_II"/>
</dbReference>
<reference evidence="7" key="1">
    <citation type="journal article" date="2014" name="Front. Microbiol.">
        <title>High frequency of phylogenetically diverse reductive dehalogenase-homologous genes in deep subseafloor sedimentary metagenomes.</title>
        <authorList>
            <person name="Kawai M."/>
            <person name="Futagami T."/>
            <person name="Toyoda A."/>
            <person name="Takaki Y."/>
            <person name="Nishi S."/>
            <person name="Hori S."/>
            <person name="Arai W."/>
            <person name="Tsubouchi T."/>
            <person name="Morono Y."/>
            <person name="Uchiyama I."/>
            <person name="Ito T."/>
            <person name="Fujiyama A."/>
            <person name="Inagaki F."/>
            <person name="Takami H."/>
        </authorList>
    </citation>
    <scope>NUCLEOTIDE SEQUENCE</scope>
    <source>
        <strain evidence="7">Expedition CK06-06</strain>
    </source>
</reference>
<dbReference type="NCBIfam" id="TIGR00459">
    <property type="entry name" value="aspS_bact"/>
    <property type="match status" value="1"/>
</dbReference>
<gene>
    <name evidence="7" type="ORF">S01H1_44095</name>
</gene>
<organism evidence="7">
    <name type="scientific">marine sediment metagenome</name>
    <dbReference type="NCBI Taxonomy" id="412755"/>
    <lineage>
        <taxon>unclassified sequences</taxon>
        <taxon>metagenomes</taxon>
        <taxon>ecological metagenomes</taxon>
    </lineage>
</organism>
<dbReference type="PANTHER" id="PTHR22594">
    <property type="entry name" value="ASPARTYL/LYSYL-TRNA SYNTHETASE"/>
    <property type="match status" value="1"/>
</dbReference>
<evidence type="ECO:0000259" key="6">
    <source>
        <dbReference type="PROSITE" id="PS50862"/>
    </source>
</evidence>
<evidence type="ECO:0000313" key="7">
    <source>
        <dbReference type="EMBL" id="GAG04682.1"/>
    </source>
</evidence>
<name>X0UZS9_9ZZZZ</name>
<feature type="non-terminal residue" evidence="7">
    <location>
        <position position="1"/>
    </location>
</feature>
<dbReference type="GO" id="GO:0005524">
    <property type="term" value="F:ATP binding"/>
    <property type="evidence" value="ECO:0007669"/>
    <property type="project" value="UniProtKB-KW"/>
</dbReference>
<evidence type="ECO:0000256" key="3">
    <source>
        <dbReference type="ARBA" id="ARBA00022840"/>
    </source>
</evidence>
<dbReference type="EMBL" id="BARS01028115">
    <property type="protein sequence ID" value="GAG04682.1"/>
    <property type="molecule type" value="Genomic_DNA"/>
</dbReference>
<dbReference type="PROSITE" id="PS50862">
    <property type="entry name" value="AA_TRNA_LIGASE_II"/>
    <property type="match status" value="1"/>
</dbReference>
<dbReference type="InterPro" id="IPR012340">
    <property type="entry name" value="NA-bd_OB-fold"/>
</dbReference>
<proteinExistence type="predicted"/>
<keyword evidence="2" id="KW-0547">Nucleotide-binding</keyword>
<evidence type="ECO:0000256" key="2">
    <source>
        <dbReference type="ARBA" id="ARBA00022741"/>
    </source>
</evidence>
<keyword evidence="5" id="KW-0030">Aminoacyl-tRNA synthetase</keyword>
<dbReference type="Gene3D" id="3.30.930.10">
    <property type="entry name" value="Bira Bifunctional Protein, Domain 2"/>
    <property type="match status" value="1"/>
</dbReference>
<dbReference type="InterPro" id="IPR004364">
    <property type="entry name" value="Aa-tRNA-synt_II"/>
</dbReference>
<comment type="caution">
    <text evidence="7">The sequence shown here is derived from an EMBL/GenBank/DDBJ whole genome shotgun (WGS) entry which is preliminary data.</text>
</comment>
<evidence type="ECO:0000256" key="5">
    <source>
        <dbReference type="ARBA" id="ARBA00023146"/>
    </source>
</evidence>
<dbReference type="InterPro" id="IPR002312">
    <property type="entry name" value="Asp/Asn-tRNA-synth_IIb"/>
</dbReference>
<keyword evidence="3" id="KW-0067">ATP-binding</keyword>
<dbReference type="AlphaFoldDB" id="X0UZS9"/>
<dbReference type="PANTHER" id="PTHR22594:SF5">
    <property type="entry name" value="ASPARTATE--TRNA LIGASE, MITOCHONDRIAL"/>
    <property type="match status" value="1"/>
</dbReference>
<evidence type="ECO:0000256" key="1">
    <source>
        <dbReference type="ARBA" id="ARBA00022598"/>
    </source>
</evidence>
<protein>
    <recommendedName>
        <fullName evidence="6">Aminoacyl-transfer RNA synthetases class-II family profile domain-containing protein</fullName>
    </recommendedName>
</protein>
<dbReference type="GO" id="GO:0006422">
    <property type="term" value="P:aspartyl-tRNA aminoacylation"/>
    <property type="evidence" value="ECO:0007669"/>
    <property type="project" value="TreeGrafter"/>
</dbReference>
<sequence>DPDTDPELHKLAATLRSEDVIAVVGEVVRRGTNVNPNLPTGEIEVIAHECDVLNRADTPPIEIADDLDANEESRLRYRYLDMRRPVVQNVFRIRHRIAKAIRDYFDEEGFIEIETPFLTKSTPEGARDYLVPSRVKAGSFYALPQSPQIFKQLFMIAGFDRYAQIVRCFRDEDLRADRQPEFTQLDMEMSFVQADDVMTAVEGCVGRIFKAALDIEITTPFPRMTESEALERFGIDRPDTRYGLELQDVTDIVRDCDFRMFKSAI</sequence>
<feature type="non-terminal residue" evidence="7">
    <location>
        <position position="265"/>
    </location>
</feature>
<evidence type="ECO:0000256" key="4">
    <source>
        <dbReference type="ARBA" id="ARBA00022917"/>
    </source>
</evidence>
<dbReference type="InterPro" id="IPR004524">
    <property type="entry name" value="Asp-tRNA-ligase_1"/>
</dbReference>
<dbReference type="InterPro" id="IPR045864">
    <property type="entry name" value="aa-tRNA-synth_II/BPL/LPL"/>
</dbReference>
<dbReference type="GO" id="GO:0004815">
    <property type="term" value="F:aspartate-tRNA ligase activity"/>
    <property type="evidence" value="ECO:0007669"/>
    <property type="project" value="TreeGrafter"/>
</dbReference>
<dbReference type="SUPFAM" id="SSF55681">
    <property type="entry name" value="Class II aaRS and biotin synthetases"/>
    <property type="match status" value="1"/>
</dbReference>
<dbReference type="Gene3D" id="2.40.50.140">
    <property type="entry name" value="Nucleic acid-binding proteins"/>
    <property type="match status" value="1"/>
</dbReference>
<keyword evidence="4" id="KW-0648">Protein biosynthesis</keyword>
<keyword evidence="1" id="KW-0436">Ligase</keyword>
<dbReference type="Pfam" id="PF00152">
    <property type="entry name" value="tRNA-synt_2"/>
    <property type="match status" value="1"/>
</dbReference>
<feature type="domain" description="Aminoacyl-transfer RNA synthetases class-II family profile" evidence="6">
    <location>
        <begin position="57"/>
        <end position="189"/>
    </location>
</feature>
<accession>X0UZS9</accession>
<dbReference type="SUPFAM" id="SSF50249">
    <property type="entry name" value="Nucleic acid-binding proteins"/>
    <property type="match status" value="1"/>
</dbReference>
<dbReference type="PRINTS" id="PR01042">
    <property type="entry name" value="TRNASYNTHASP"/>
</dbReference>